<keyword evidence="4" id="KW-1185">Reference proteome</keyword>
<evidence type="ECO:0000313" key="3">
    <source>
        <dbReference type="EMBL" id="KAG9233935.1"/>
    </source>
</evidence>
<keyword evidence="2" id="KW-0812">Transmembrane</keyword>
<dbReference type="OrthoDB" id="3531381at2759"/>
<feature type="transmembrane region" description="Helical" evidence="2">
    <location>
        <begin position="142"/>
        <end position="162"/>
    </location>
</feature>
<feature type="compositionally biased region" description="Basic and acidic residues" evidence="1">
    <location>
        <begin position="204"/>
        <end position="223"/>
    </location>
</feature>
<feature type="transmembrane region" description="Helical" evidence="2">
    <location>
        <begin position="24"/>
        <end position="47"/>
    </location>
</feature>
<feature type="compositionally biased region" description="Polar residues" evidence="1">
    <location>
        <begin position="306"/>
        <end position="325"/>
    </location>
</feature>
<dbReference type="Proteomes" id="UP000824998">
    <property type="component" value="Unassembled WGS sequence"/>
</dbReference>
<name>A0A9P7YHY3_9HELO</name>
<feature type="region of interest" description="Disordered" evidence="1">
    <location>
        <begin position="204"/>
        <end position="326"/>
    </location>
</feature>
<gene>
    <name evidence="3" type="ORF">BJ875DRAFT_441769</name>
</gene>
<reference evidence="3" key="1">
    <citation type="journal article" date="2021" name="IMA Fungus">
        <title>Genomic characterization of three marine fungi, including Emericellopsis atlantica sp. nov. with signatures of a generalist lifestyle and marine biomass degradation.</title>
        <authorList>
            <person name="Hagestad O.C."/>
            <person name="Hou L."/>
            <person name="Andersen J.H."/>
            <person name="Hansen E.H."/>
            <person name="Altermark B."/>
            <person name="Li C."/>
            <person name="Kuhnert E."/>
            <person name="Cox R.J."/>
            <person name="Crous P.W."/>
            <person name="Spatafora J.W."/>
            <person name="Lail K."/>
            <person name="Amirebrahimi M."/>
            <person name="Lipzen A."/>
            <person name="Pangilinan J."/>
            <person name="Andreopoulos W."/>
            <person name="Hayes R.D."/>
            <person name="Ng V."/>
            <person name="Grigoriev I.V."/>
            <person name="Jackson S.A."/>
            <person name="Sutton T.D.S."/>
            <person name="Dobson A.D.W."/>
            <person name="Rama T."/>
        </authorList>
    </citation>
    <scope>NUCLEOTIDE SEQUENCE</scope>
    <source>
        <strain evidence="3">TRa018bII</strain>
    </source>
</reference>
<comment type="caution">
    <text evidence="3">The sequence shown here is derived from an EMBL/GenBank/DDBJ whole genome shotgun (WGS) entry which is preliminary data.</text>
</comment>
<feature type="compositionally biased region" description="Basic and acidic residues" evidence="1">
    <location>
        <begin position="436"/>
        <end position="456"/>
    </location>
</feature>
<keyword evidence="2" id="KW-0472">Membrane</keyword>
<protein>
    <submittedName>
        <fullName evidence="3">Uncharacterized protein</fullName>
    </submittedName>
</protein>
<sequence>MGVEREPDAQATTISRTVRILNPWAMLATVLVLAACSIIGVVVGALICATKDWHAMGEIASQISILLAASCSIFYLALHLTAAYHNEAIGLVRPPVMRLHGACFVTARIVFVLWIISIVISSVALSRMNVCPARSPGCKAEVIGVTISSFGFMTTGIILTGLEACEHPFQCPGAFGIPKRAARRPSFLDDEELDVSRRGSIDIRTDEARRNGNQRERMREKPLPRIPTFPTISELPERSLTSLLPMRQASKPQSWGNGSRHLVKEPGKKGLTKSDSAVSGLSRSSSGYISSDHSSEDSGPRRQKRPTVSTPSSSISNLTKRSPLSTVRDLLSDSSAEYPELVVRPELRYLPPNITAPYEWNLSRTASLSRLLPVADVQHLRRRSSITAKPYSIRRPKRDLPPLTHEGKRSAASINRRTMDIKIPRAYIEERLSLTPEREPAVESKEDVVLRSKSEPLTKPPVPPKDPPKTTEPQYMPLWTPFAQHILDSSARYREQRPGVIVPTQSFKKQKQADHQQECLLGDFVLKQRRS</sequence>
<feature type="region of interest" description="Disordered" evidence="1">
    <location>
        <begin position="436"/>
        <end position="475"/>
    </location>
</feature>
<evidence type="ECO:0000256" key="1">
    <source>
        <dbReference type="SAM" id="MobiDB-lite"/>
    </source>
</evidence>
<evidence type="ECO:0000313" key="4">
    <source>
        <dbReference type="Proteomes" id="UP000824998"/>
    </source>
</evidence>
<feature type="transmembrane region" description="Helical" evidence="2">
    <location>
        <begin position="98"/>
        <end position="121"/>
    </location>
</feature>
<dbReference type="AlphaFoldDB" id="A0A9P7YHY3"/>
<dbReference type="EMBL" id="MU251481">
    <property type="protein sequence ID" value="KAG9233935.1"/>
    <property type="molecule type" value="Genomic_DNA"/>
</dbReference>
<keyword evidence="2" id="KW-1133">Transmembrane helix</keyword>
<feature type="compositionally biased region" description="Low complexity" evidence="1">
    <location>
        <begin position="274"/>
        <end position="292"/>
    </location>
</feature>
<proteinExistence type="predicted"/>
<accession>A0A9P7YHY3</accession>
<evidence type="ECO:0000256" key="2">
    <source>
        <dbReference type="SAM" id="Phobius"/>
    </source>
</evidence>
<organism evidence="3 4">
    <name type="scientific">Amylocarpus encephaloides</name>
    <dbReference type="NCBI Taxonomy" id="45428"/>
    <lineage>
        <taxon>Eukaryota</taxon>
        <taxon>Fungi</taxon>
        <taxon>Dikarya</taxon>
        <taxon>Ascomycota</taxon>
        <taxon>Pezizomycotina</taxon>
        <taxon>Leotiomycetes</taxon>
        <taxon>Helotiales</taxon>
        <taxon>Helotiales incertae sedis</taxon>
        <taxon>Amylocarpus</taxon>
    </lineage>
</organism>
<feature type="transmembrane region" description="Helical" evidence="2">
    <location>
        <begin position="59"/>
        <end position="78"/>
    </location>
</feature>